<evidence type="ECO:0000256" key="3">
    <source>
        <dbReference type="ARBA" id="ARBA00023163"/>
    </source>
</evidence>
<gene>
    <name evidence="4" type="ORF">FNA67_07210</name>
</gene>
<dbReference type="InterPro" id="IPR035472">
    <property type="entry name" value="RpiR-like_SIS"/>
</dbReference>
<proteinExistence type="predicted"/>
<dbReference type="GO" id="GO:0003677">
    <property type="term" value="F:DNA binding"/>
    <property type="evidence" value="ECO:0007669"/>
    <property type="project" value="UniProtKB-KW"/>
</dbReference>
<dbReference type="InterPro" id="IPR009057">
    <property type="entry name" value="Homeodomain-like_sf"/>
</dbReference>
<dbReference type="CDD" id="cd05013">
    <property type="entry name" value="SIS_RpiR"/>
    <property type="match status" value="1"/>
</dbReference>
<dbReference type="KEGG" id="yti:FNA67_07210"/>
<evidence type="ECO:0000256" key="1">
    <source>
        <dbReference type="ARBA" id="ARBA00023015"/>
    </source>
</evidence>
<dbReference type="PROSITE" id="PS51071">
    <property type="entry name" value="HTH_RPIR"/>
    <property type="match status" value="1"/>
</dbReference>
<dbReference type="PANTHER" id="PTHR30514:SF1">
    <property type="entry name" value="HTH-TYPE TRANSCRIPTIONAL REGULATOR HEXR-RELATED"/>
    <property type="match status" value="1"/>
</dbReference>
<keyword evidence="2" id="KW-0238">DNA-binding</keyword>
<dbReference type="AlphaFoldDB" id="A0A5B9DKY8"/>
<dbReference type="RefSeq" id="WP_049704548.1">
    <property type="nucleotide sequence ID" value="NZ_BMFM01000001.1"/>
</dbReference>
<keyword evidence="1" id="KW-0805">Transcription regulation</keyword>
<keyword evidence="3" id="KW-0804">Transcription</keyword>
<dbReference type="GO" id="GO:0003700">
    <property type="term" value="F:DNA-binding transcription factor activity"/>
    <property type="evidence" value="ECO:0007669"/>
    <property type="project" value="InterPro"/>
</dbReference>
<dbReference type="Pfam" id="PF01380">
    <property type="entry name" value="SIS"/>
    <property type="match status" value="1"/>
</dbReference>
<dbReference type="PROSITE" id="PS51464">
    <property type="entry name" value="SIS"/>
    <property type="match status" value="1"/>
</dbReference>
<dbReference type="EMBL" id="CP041690">
    <property type="protein sequence ID" value="QEE19971.1"/>
    <property type="molecule type" value="Genomic_DNA"/>
</dbReference>
<dbReference type="GO" id="GO:1901135">
    <property type="term" value="P:carbohydrate derivative metabolic process"/>
    <property type="evidence" value="ECO:0007669"/>
    <property type="project" value="InterPro"/>
</dbReference>
<dbReference type="Proteomes" id="UP000321062">
    <property type="component" value="Chromosome"/>
</dbReference>
<dbReference type="Pfam" id="PF01418">
    <property type="entry name" value="HTH_6"/>
    <property type="match status" value="1"/>
</dbReference>
<dbReference type="InterPro" id="IPR036388">
    <property type="entry name" value="WH-like_DNA-bd_sf"/>
</dbReference>
<organism evidence="4 5">
    <name type="scientific">Paradevosia tibetensis</name>
    <dbReference type="NCBI Taxonomy" id="1447062"/>
    <lineage>
        <taxon>Bacteria</taxon>
        <taxon>Pseudomonadati</taxon>
        <taxon>Pseudomonadota</taxon>
        <taxon>Alphaproteobacteria</taxon>
        <taxon>Hyphomicrobiales</taxon>
        <taxon>Devosiaceae</taxon>
        <taxon>Paradevosia</taxon>
    </lineage>
</organism>
<dbReference type="PANTHER" id="PTHR30514">
    <property type="entry name" value="GLUCOKINASE"/>
    <property type="match status" value="1"/>
</dbReference>
<dbReference type="SUPFAM" id="SSF53697">
    <property type="entry name" value="SIS domain"/>
    <property type="match status" value="1"/>
</dbReference>
<reference evidence="4 5" key="1">
    <citation type="journal article" date="2015" name="Int. J. Syst. Evol. Microbiol.">
        <title>Youhaiella tibetensis gen. nov., sp. nov., isolated from subsurface sediment.</title>
        <authorList>
            <person name="Wang Y.X."/>
            <person name="Huang F.Q."/>
            <person name="Nogi Y."/>
            <person name="Pang S.J."/>
            <person name="Wang P.K."/>
            <person name="Lv J."/>
        </authorList>
    </citation>
    <scope>NUCLEOTIDE SEQUENCE [LARGE SCALE GENOMIC DNA]</scope>
    <source>
        <strain evidence="5">fig4</strain>
    </source>
</reference>
<name>A0A5B9DKY8_9HYPH</name>
<dbReference type="GO" id="GO:0097367">
    <property type="term" value="F:carbohydrate derivative binding"/>
    <property type="evidence" value="ECO:0007669"/>
    <property type="project" value="InterPro"/>
</dbReference>
<dbReference type="OrthoDB" id="8582409at2"/>
<sequence>MLDLVGYLQTEKEAFSRSEKRLAELILSDVETALSSSIVDLAASAEVSPPTVTRFCRRVGCESFSEFKVRLAQSRFVGQRYLQPAEGPKTARDIAQNIINHAQSALYAFFESVDPVAIEKAAERIADASYLLSFGSGGASSMVATELENRLFRLGLRINSCLDHQAQLMRTAGAPKGTAIIASSMSGNNEQLARTLAIAGEYGMPRIVFTRPDSPVAAEADVLLALDLPEQADILRPSSARYAYLAMIDAVSQTVATRIQTSAVASMRRIKHQLIVNRDGDDSQALGD</sequence>
<evidence type="ECO:0000313" key="4">
    <source>
        <dbReference type="EMBL" id="QEE19971.1"/>
    </source>
</evidence>
<dbReference type="Gene3D" id="3.40.50.10490">
    <property type="entry name" value="Glucose-6-phosphate isomerase like protein, domain 1"/>
    <property type="match status" value="1"/>
</dbReference>
<evidence type="ECO:0000256" key="2">
    <source>
        <dbReference type="ARBA" id="ARBA00023125"/>
    </source>
</evidence>
<dbReference type="Gene3D" id="1.10.10.10">
    <property type="entry name" value="Winged helix-like DNA-binding domain superfamily/Winged helix DNA-binding domain"/>
    <property type="match status" value="1"/>
</dbReference>
<dbReference type="InterPro" id="IPR046348">
    <property type="entry name" value="SIS_dom_sf"/>
</dbReference>
<dbReference type="InterPro" id="IPR000281">
    <property type="entry name" value="HTH_RpiR"/>
</dbReference>
<protein>
    <submittedName>
        <fullName evidence="4">MurR/RpiR family transcriptional regulator</fullName>
    </submittedName>
</protein>
<keyword evidence="5" id="KW-1185">Reference proteome</keyword>
<dbReference type="InterPro" id="IPR047640">
    <property type="entry name" value="RpiR-like"/>
</dbReference>
<accession>A0A5B9DKY8</accession>
<dbReference type="InterPro" id="IPR001347">
    <property type="entry name" value="SIS_dom"/>
</dbReference>
<dbReference type="SUPFAM" id="SSF46689">
    <property type="entry name" value="Homeodomain-like"/>
    <property type="match status" value="1"/>
</dbReference>
<evidence type="ECO:0000313" key="5">
    <source>
        <dbReference type="Proteomes" id="UP000321062"/>
    </source>
</evidence>